<accession>A0ACA9SUL6</accession>
<dbReference type="Proteomes" id="UP000789920">
    <property type="component" value="Unassembled WGS sequence"/>
</dbReference>
<name>A0ACA9SUL6_9GLOM</name>
<protein>
    <submittedName>
        <fullName evidence="1">26276_t:CDS:1</fullName>
    </submittedName>
</protein>
<reference evidence="1" key="1">
    <citation type="submission" date="2021-06" db="EMBL/GenBank/DDBJ databases">
        <authorList>
            <person name="Kallberg Y."/>
            <person name="Tangrot J."/>
            <person name="Rosling A."/>
        </authorList>
    </citation>
    <scope>NUCLEOTIDE SEQUENCE</scope>
    <source>
        <strain evidence="1">MA461A</strain>
    </source>
</reference>
<evidence type="ECO:0000313" key="2">
    <source>
        <dbReference type="Proteomes" id="UP000789920"/>
    </source>
</evidence>
<evidence type="ECO:0000313" key="1">
    <source>
        <dbReference type="EMBL" id="CAG8846504.1"/>
    </source>
</evidence>
<gene>
    <name evidence="1" type="ORF">RPERSI_LOCUS34176</name>
</gene>
<organism evidence="1 2">
    <name type="scientific">Racocetra persica</name>
    <dbReference type="NCBI Taxonomy" id="160502"/>
    <lineage>
        <taxon>Eukaryota</taxon>
        <taxon>Fungi</taxon>
        <taxon>Fungi incertae sedis</taxon>
        <taxon>Mucoromycota</taxon>
        <taxon>Glomeromycotina</taxon>
        <taxon>Glomeromycetes</taxon>
        <taxon>Diversisporales</taxon>
        <taxon>Gigasporaceae</taxon>
        <taxon>Racocetra</taxon>
    </lineage>
</organism>
<feature type="non-terminal residue" evidence="1">
    <location>
        <position position="95"/>
    </location>
</feature>
<comment type="caution">
    <text evidence="1">The sequence shown here is derived from an EMBL/GenBank/DDBJ whole genome shotgun (WGS) entry which is preliminary data.</text>
</comment>
<dbReference type="EMBL" id="CAJVQC010151575">
    <property type="protein sequence ID" value="CAG8846504.1"/>
    <property type="molecule type" value="Genomic_DNA"/>
</dbReference>
<proteinExistence type="predicted"/>
<sequence>VFWIIYWTSICYEEANLISMEEFNRLKSHFPSMNLYVEPVILNYINDIFDVFKNRETYDTAEIYREIEDKRFSKKLGIKTLKDRQITYIYDTLQQ</sequence>
<feature type="non-terminal residue" evidence="1">
    <location>
        <position position="1"/>
    </location>
</feature>
<keyword evidence="2" id="KW-1185">Reference proteome</keyword>